<evidence type="ECO:0000256" key="1">
    <source>
        <dbReference type="ARBA" id="ARBA00038310"/>
    </source>
</evidence>
<evidence type="ECO:0000313" key="3">
    <source>
        <dbReference type="EMBL" id="CAB9492703.1"/>
    </source>
</evidence>
<dbReference type="PANTHER" id="PTHR43569:SF2">
    <property type="entry name" value="AMIDOHYDROLASE-RELATED DOMAIN-CONTAINING PROTEIN"/>
    <property type="match status" value="1"/>
</dbReference>
<protein>
    <submittedName>
        <fullName evidence="3">Putative TIM-barrel fold metal-dependent hydrolase</fullName>
    </submittedName>
</protein>
<accession>A0A6T9XZL0</accession>
<dbReference type="RefSeq" id="WP_179982366.1">
    <property type="nucleotide sequence ID" value="NZ_LR812090.1"/>
</dbReference>
<dbReference type="GO" id="GO:0016787">
    <property type="term" value="F:hydrolase activity"/>
    <property type="evidence" value="ECO:0007669"/>
    <property type="project" value="UniProtKB-KW"/>
</dbReference>
<comment type="similarity">
    <text evidence="1">Belongs to the metallo-dependent hydrolases superfamily.</text>
</comment>
<dbReference type="Proteomes" id="UP000509458">
    <property type="component" value="Chromosome"/>
</dbReference>
<dbReference type="InterPro" id="IPR006680">
    <property type="entry name" value="Amidohydro-rel"/>
</dbReference>
<organism evidence="3 4">
    <name type="scientific">Alteromonas macleodii</name>
    <name type="common">Pseudoalteromonas macleodii</name>
    <dbReference type="NCBI Taxonomy" id="28108"/>
    <lineage>
        <taxon>Bacteria</taxon>
        <taxon>Pseudomonadati</taxon>
        <taxon>Pseudomonadota</taxon>
        <taxon>Gammaproteobacteria</taxon>
        <taxon>Alteromonadales</taxon>
        <taxon>Alteromonadaceae</taxon>
        <taxon>Alteromonas/Salinimonas group</taxon>
        <taxon>Alteromonas</taxon>
    </lineage>
</organism>
<evidence type="ECO:0000259" key="2">
    <source>
        <dbReference type="Pfam" id="PF04909"/>
    </source>
</evidence>
<proteinExistence type="inferred from homology"/>
<dbReference type="PANTHER" id="PTHR43569">
    <property type="entry name" value="AMIDOHYDROLASE"/>
    <property type="match status" value="1"/>
</dbReference>
<dbReference type="AlphaFoldDB" id="A0A6T9XZL0"/>
<feature type="domain" description="Amidohydrolase-related" evidence="2">
    <location>
        <begin position="144"/>
        <end position="289"/>
    </location>
</feature>
<dbReference type="SUPFAM" id="SSF51556">
    <property type="entry name" value="Metallo-dependent hydrolases"/>
    <property type="match status" value="1"/>
</dbReference>
<sequence length="291" mass="32943">MVQHSQTWVDPHVHLFALDEGQYNWLKPTNAPFWADKKNIAKNTTETMLHCASLGQLCGFVHIEAGYDNSRPWREIAFLERHCTLPFRSVGCIDLAGNSVGSHIDKLGLYSSVSGLRHILDDEAETLLRAPKVKWALGHMATKGLSFDAQFNIADSSAVVALLNVLEQNPALKVAINHAALAPLDKNSLAFRTWRQNTRVLNETGQVAFKFSGLEMQERRWHWQRANYIFETLLDTVGTNQIMFASNFPLCQWRMAYAELWHGFSDMITPLSETQKAALLSINAKQWYDIA</sequence>
<dbReference type="InterPro" id="IPR052350">
    <property type="entry name" value="Metallo-dep_Lactonases"/>
</dbReference>
<dbReference type="Gene3D" id="3.20.20.140">
    <property type="entry name" value="Metal-dependent hydrolases"/>
    <property type="match status" value="1"/>
</dbReference>
<dbReference type="EMBL" id="LR812090">
    <property type="protein sequence ID" value="CAB9492703.1"/>
    <property type="molecule type" value="Genomic_DNA"/>
</dbReference>
<reference evidence="3 4" key="1">
    <citation type="submission" date="2020-06" db="EMBL/GenBank/DDBJ databases">
        <authorList>
            <person name="Duchaud E."/>
        </authorList>
    </citation>
    <scope>NUCLEOTIDE SEQUENCE [LARGE SCALE GENOMIC DNA]</scope>
    <source>
        <strain evidence="3">Alteromonas fortis</strain>
    </source>
</reference>
<evidence type="ECO:0000313" key="4">
    <source>
        <dbReference type="Proteomes" id="UP000509458"/>
    </source>
</evidence>
<keyword evidence="3" id="KW-0378">Hydrolase</keyword>
<name>A0A6T9XZL0_ALTMA</name>
<dbReference type="InterPro" id="IPR032466">
    <property type="entry name" value="Metal_Hydrolase"/>
</dbReference>
<gene>
    <name evidence="3" type="ORF">ALFOR1_20140</name>
</gene>
<dbReference type="Pfam" id="PF04909">
    <property type="entry name" value="Amidohydro_2"/>
    <property type="match status" value="1"/>
</dbReference>